<dbReference type="Pfam" id="PF07484">
    <property type="entry name" value="Collar"/>
    <property type="match status" value="1"/>
</dbReference>
<feature type="domain" description="Phage tail collar" evidence="1">
    <location>
        <begin position="7"/>
        <end position="62"/>
    </location>
</feature>
<accession>A0A328BND1</accession>
<evidence type="ECO:0000313" key="2">
    <source>
        <dbReference type="EMBL" id="RAK67981.1"/>
    </source>
</evidence>
<dbReference type="EMBL" id="QHKM01000002">
    <property type="protein sequence ID" value="RAK67981.1"/>
    <property type="molecule type" value="Genomic_DNA"/>
</dbReference>
<dbReference type="AlphaFoldDB" id="A0A328BND1"/>
<proteinExistence type="predicted"/>
<sequence>MSTPYIGEIRTVGFSFAPVGWLQCQGQLLSISEYDTLFALIGTTYGGDGQNTFALPDLRSRVNVGAGTGTGLSSYEPGQRAGSESVTLTTLQMPSHSHQYVASVGASTGGTASNDPTGKYPGNANSNIYSASASESSMTAVNVTGTAAPSGGNQPHTNIQPVLALNCIICFEGIYPSQQ</sequence>
<dbReference type="Proteomes" id="UP000248553">
    <property type="component" value="Unassembled WGS sequence"/>
</dbReference>
<dbReference type="SUPFAM" id="SSF88874">
    <property type="entry name" value="Receptor-binding domain of short tail fibre protein gp12"/>
    <property type="match status" value="1"/>
</dbReference>
<reference evidence="3" key="1">
    <citation type="submission" date="2018-05" db="EMBL/GenBank/DDBJ databases">
        <authorList>
            <person name="Nie L."/>
        </authorList>
    </citation>
    <scope>NUCLEOTIDE SEQUENCE [LARGE SCALE GENOMIC DNA]</scope>
    <source>
        <strain evidence="3">NL</strain>
    </source>
</reference>
<name>A0A328BND1_9BACT</name>
<dbReference type="Gene3D" id="3.90.1340.10">
    <property type="entry name" value="Phage tail collar domain"/>
    <property type="match status" value="1"/>
</dbReference>
<dbReference type="InterPro" id="IPR037053">
    <property type="entry name" value="Phage_tail_collar_dom_sf"/>
</dbReference>
<protein>
    <submittedName>
        <fullName evidence="2">Phage tail protein</fullName>
    </submittedName>
</protein>
<evidence type="ECO:0000313" key="3">
    <source>
        <dbReference type="Proteomes" id="UP000248553"/>
    </source>
</evidence>
<gene>
    <name evidence="2" type="ORF">DLM85_08030</name>
</gene>
<comment type="caution">
    <text evidence="2">The sequence shown here is derived from an EMBL/GenBank/DDBJ whole genome shotgun (WGS) entry which is preliminary data.</text>
</comment>
<keyword evidence="3" id="KW-1185">Reference proteome</keyword>
<dbReference type="InterPro" id="IPR011083">
    <property type="entry name" value="Phage_tail_collar_dom"/>
</dbReference>
<dbReference type="OrthoDB" id="9810174at2"/>
<evidence type="ECO:0000259" key="1">
    <source>
        <dbReference type="Pfam" id="PF07484"/>
    </source>
</evidence>
<dbReference type="RefSeq" id="WP_111477596.1">
    <property type="nucleotide sequence ID" value="NZ_QHKM01000002.1"/>
</dbReference>
<organism evidence="2 3">
    <name type="scientific">Hymenobacter edaphi</name>
    <dbReference type="NCBI Taxonomy" id="2211146"/>
    <lineage>
        <taxon>Bacteria</taxon>
        <taxon>Pseudomonadati</taxon>
        <taxon>Bacteroidota</taxon>
        <taxon>Cytophagia</taxon>
        <taxon>Cytophagales</taxon>
        <taxon>Hymenobacteraceae</taxon>
        <taxon>Hymenobacter</taxon>
    </lineage>
</organism>